<dbReference type="Proteomes" id="UP000054705">
    <property type="component" value="Unassembled WGS sequence"/>
</dbReference>
<evidence type="ECO:0000256" key="1">
    <source>
        <dbReference type="SAM" id="Phobius"/>
    </source>
</evidence>
<gene>
    <name evidence="2" type="ORF">XD97_0361</name>
</gene>
<dbReference type="AlphaFoldDB" id="A0A124FYZ1"/>
<reference evidence="3" key="1">
    <citation type="journal article" date="2015" name="MBio">
        <title>Genome-Resolved Metagenomic Analysis Reveals Roles for Candidate Phyla and Other Microbial Community Members in Biogeochemical Transformations in Oil Reservoirs.</title>
        <authorList>
            <person name="Hu P."/>
            <person name="Tom L."/>
            <person name="Singh A."/>
            <person name="Thomas B.C."/>
            <person name="Baker B.J."/>
            <person name="Piceno Y.M."/>
            <person name="Andersen G.L."/>
            <person name="Banfield J.F."/>
        </authorList>
    </citation>
    <scope>NUCLEOTIDE SEQUENCE [LARGE SCALE GENOMIC DNA]</scope>
</reference>
<keyword evidence="1" id="KW-0812">Transmembrane</keyword>
<keyword evidence="1" id="KW-0472">Membrane</keyword>
<dbReference type="EMBL" id="LGGS01000071">
    <property type="protein sequence ID" value="KUK82721.1"/>
    <property type="molecule type" value="Genomic_DNA"/>
</dbReference>
<proteinExistence type="predicted"/>
<name>A0A124FYZ1_9FIRM</name>
<comment type="caution">
    <text evidence="2">The sequence shown here is derived from an EMBL/GenBank/DDBJ whole genome shotgun (WGS) entry which is preliminary data.</text>
</comment>
<evidence type="ECO:0000313" key="2">
    <source>
        <dbReference type="EMBL" id="KUK82721.1"/>
    </source>
</evidence>
<organism evidence="2 3">
    <name type="scientific">Pelotomaculum thermopropionicum</name>
    <dbReference type="NCBI Taxonomy" id="110500"/>
    <lineage>
        <taxon>Bacteria</taxon>
        <taxon>Bacillati</taxon>
        <taxon>Bacillota</taxon>
        <taxon>Clostridia</taxon>
        <taxon>Eubacteriales</taxon>
        <taxon>Desulfotomaculaceae</taxon>
        <taxon>Pelotomaculum</taxon>
    </lineage>
</organism>
<accession>A0A124FYZ1</accession>
<protein>
    <submittedName>
        <fullName evidence="2">Uncharacterized protein</fullName>
    </submittedName>
</protein>
<feature type="transmembrane region" description="Helical" evidence="1">
    <location>
        <begin position="12"/>
        <end position="32"/>
    </location>
</feature>
<sequence length="165" mass="19231">MAHRNNEVIRRCLVLYKYISIVLFMSLCFFIKTPSVISDQSNDTLIKNKKEIIDLIKKSVADTEWMRASTRKELDTILGRYYTALLISKLNNSTWDFINLPTDWDYFIKAENIKIASISENKAIVCFEIIEIDTLTCNKFSNKAKCHLIKTENGWRINQLIIIDS</sequence>
<evidence type="ECO:0000313" key="3">
    <source>
        <dbReference type="Proteomes" id="UP000054705"/>
    </source>
</evidence>
<keyword evidence="1" id="KW-1133">Transmembrane helix</keyword>